<accession>A0A059J0N3</accession>
<gene>
    <name evidence="1" type="ORF">H109_06663</name>
</gene>
<dbReference type="Proteomes" id="UP000024533">
    <property type="component" value="Unassembled WGS sequence"/>
</dbReference>
<evidence type="ECO:0000313" key="2">
    <source>
        <dbReference type="Proteomes" id="UP000024533"/>
    </source>
</evidence>
<comment type="caution">
    <text evidence="1">The sequence shown here is derived from an EMBL/GenBank/DDBJ whole genome shotgun (WGS) entry which is preliminary data.</text>
</comment>
<protein>
    <submittedName>
        <fullName evidence="1">Uncharacterized protein</fullName>
    </submittedName>
</protein>
<sequence length="736" mass="82243">MLLPSKQSDGLFVLLCDEEEKGGRRNAVTSCRNAEKAAPSCLYKDLPTVISHNHVTTKEGILDGLRAIMACWRNRNCRERDILRPSPQDSAKVLDYSYNTWHQLLWSAEAKAQLPDACSSIRALLHSTPAIPDTSKISEFAGDHSLFLEGYSIWNIDSISPCHLTTETKKGRPQTIRIGVPKPTFCSISENFLPEWPGFEALPDVSGSNFLSVFVLGWSYVVSTRLVELRGNQHDQAQYTNNIAIMANKSGGLNLNTGYELPIGDATAQESRWWAAILANGCGWRATLTRQDKEYHPPWSCHLEDSGEPFTIIYDKSELDIPPEGDPPSSAQAQSYLFRLAGMHDIFDQLLAAFAAVLTIPYHMRFGAPVKLPEPHLYTHLTKQSTIGDKQKIPTFDELPHFMSLSTIPNVISSCLFSSFWEVGVPCNLASEWLHTPLNDILPAIILEKKHHGIVKMLAARSPNVAPLLLGSAITGMLHRIPEVYKSFIPPICLEAAVWSSSQQSFMDPVFHHMPKLQKNIAFRNLIMREDEFRILYITDFESVDYPALPLSPYPPFGYVGLGDTALEVQLHALCGHSLNYSHWIWQGQDSGEVRCLDDYGFTLSGNISSLPVYGKTGCAISKLINRAFLSVTQNLFTCCTDFINRPQRISNRDISERLSEVATRNLFSWTLFSDGVKKEDKELWHHEWLEFLLGVNENDSAADSNLSLLSINGQSRSAISSWLQTAMLVSIDNGA</sequence>
<reference evidence="1 2" key="1">
    <citation type="submission" date="2014-02" db="EMBL/GenBank/DDBJ databases">
        <title>The Genome Sequence of Trichophyton interdigitale MR816.</title>
        <authorList>
            <consortium name="The Broad Institute Genomics Platform"/>
            <person name="Cuomo C.A."/>
            <person name="White T.C."/>
            <person name="Graser Y."/>
            <person name="Martinez-Rossi N."/>
            <person name="Heitman J."/>
            <person name="Young S.K."/>
            <person name="Zeng Q."/>
            <person name="Gargeya S."/>
            <person name="Abouelleil A."/>
            <person name="Alvarado L."/>
            <person name="Chapman S.B."/>
            <person name="Gainer-Dewar J."/>
            <person name="Goldberg J."/>
            <person name="Griggs A."/>
            <person name="Gujja S."/>
            <person name="Hansen M."/>
            <person name="Howarth C."/>
            <person name="Imamovic A."/>
            <person name="Larimer J."/>
            <person name="Martinez D."/>
            <person name="Murphy C."/>
            <person name="Pearson M.D."/>
            <person name="Persinoti G."/>
            <person name="Poon T."/>
            <person name="Priest M."/>
            <person name="Roberts A.D."/>
            <person name="Saif S."/>
            <person name="Shea T.D."/>
            <person name="Sykes S.N."/>
            <person name="Wortman J."/>
            <person name="Nusbaum C."/>
            <person name="Birren B."/>
        </authorList>
    </citation>
    <scope>NUCLEOTIDE SEQUENCE [LARGE SCALE GENOMIC DNA]</scope>
    <source>
        <strain evidence="1 2">MR816</strain>
    </source>
</reference>
<dbReference type="OMA" id="CNLASEW"/>
<dbReference type="AlphaFoldDB" id="A0A059J0N3"/>
<name>A0A059J0N3_TRIIM</name>
<organism evidence="1 2">
    <name type="scientific">Trichophyton interdigitale (strain MR816)</name>
    <dbReference type="NCBI Taxonomy" id="1215338"/>
    <lineage>
        <taxon>Eukaryota</taxon>
        <taxon>Fungi</taxon>
        <taxon>Dikarya</taxon>
        <taxon>Ascomycota</taxon>
        <taxon>Pezizomycotina</taxon>
        <taxon>Eurotiomycetes</taxon>
        <taxon>Eurotiomycetidae</taxon>
        <taxon>Onygenales</taxon>
        <taxon>Arthrodermataceae</taxon>
        <taxon>Trichophyton</taxon>
    </lineage>
</organism>
<proteinExistence type="predicted"/>
<dbReference type="EMBL" id="AOKY01000497">
    <property type="protein sequence ID" value="KDB21415.1"/>
    <property type="molecule type" value="Genomic_DNA"/>
</dbReference>
<keyword evidence="2" id="KW-1185">Reference proteome</keyword>
<dbReference type="HOGENOM" id="CLU_013935_2_0_1"/>
<dbReference type="OrthoDB" id="4170482at2759"/>
<evidence type="ECO:0000313" key="1">
    <source>
        <dbReference type="EMBL" id="KDB21415.1"/>
    </source>
</evidence>
<dbReference type="STRING" id="1215338.A0A059J0N3"/>